<evidence type="ECO:0000256" key="1">
    <source>
        <dbReference type="SAM" id="Coils"/>
    </source>
</evidence>
<evidence type="ECO:0000313" key="3">
    <source>
        <dbReference type="Proteomes" id="UP000235371"/>
    </source>
</evidence>
<gene>
    <name evidence="2" type="ORF">K444DRAFT_613493</name>
</gene>
<proteinExistence type="predicted"/>
<dbReference type="RefSeq" id="XP_024735503.1">
    <property type="nucleotide sequence ID" value="XM_024880361.1"/>
</dbReference>
<dbReference type="Proteomes" id="UP000235371">
    <property type="component" value="Unassembled WGS sequence"/>
</dbReference>
<accession>A0A2J6T6F9</accession>
<keyword evidence="3" id="KW-1185">Reference proteome</keyword>
<name>A0A2J6T6F9_9HELO</name>
<dbReference type="AlphaFoldDB" id="A0A2J6T6F9"/>
<reference evidence="2 3" key="1">
    <citation type="submission" date="2016-04" db="EMBL/GenBank/DDBJ databases">
        <title>A degradative enzymes factory behind the ericoid mycorrhizal symbiosis.</title>
        <authorList>
            <consortium name="DOE Joint Genome Institute"/>
            <person name="Martino E."/>
            <person name="Morin E."/>
            <person name="Grelet G."/>
            <person name="Kuo A."/>
            <person name="Kohler A."/>
            <person name="Daghino S."/>
            <person name="Barry K."/>
            <person name="Choi C."/>
            <person name="Cichocki N."/>
            <person name="Clum A."/>
            <person name="Copeland A."/>
            <person name="Hainaut M."/>
            <person name="Haridas S."/>
            <person name="Labutti K."/>
            <person name="Lindquist E."/>
            <person name="Lipzen A."/>
            <person name="Khouja H.-R."/>
            <person name="Murat C."/>
            <person name="Ohm R."/>
            <person name="Olson A."/>
            <person name="Spatafora J."/>
            <person name="Veneault-Fourrey C."/>
            <person name="Henrissat B."/>
            <person name="Grigoriev I."/>
            <person name="Martin F."/>
            <person name="Perotto S."/>
        </authorList>
    </citation>
    <scope>NUCLEOTIDE SEQUENCE [LARGE SCALE GENOMIC DNA]</scope>
    <source>
        <strain evidence="2 3">E</strain>
    </source>
</reference>
<sequence length="97" mass="11572">MKQERMRYGDLLEKKAHLDEHLEDLREEGKTVEEDGSARLLTVQQMEGSLPEIWETYRETEEMILAAEVEIEELKNAMERDSRSWEEVIRKRGGWHL</sequence>
<dbReference type="InParanoid" id="A0A2J6T6F9"/>
<evidence type="ECO:0000313" key="2">
    <source>
        <dbReference type="EMBL" id="PMD58599.1"/>
    </source>
</evidence>
<protein>
    <submittedName>
        <fullName evidence="2">Uncharacterized protein</fullName>
    </submittedName>
</protein>
<organism evidence="2 3">
    <name type="scientific">Hyaloscypha bicolor E</name>
    <dbReference type="NCBI Taxonomy" id="1095630"/>
    <lineage>
        <taxon>Eukaryota</taxon>
        <taxon>Fungi</taxon>
        <taxon>Dikarya</taxon>
        <taxon>Ascomycota</taxon>
        <taxon>Pezizomycotina</taxon>
        <taxon>Leotiomycetes</taxon>
        <taxon>Helotiales</taxon>
        <taxon>Hyaloscyphaceae</taxon>
        <taxon>Hyaloscypha</taxon>
        <taxon>Hyaloscypha bicolor</taxon>
    </lineage>
</organism>
<dbReference type="EMBL" id="KZ613817">
    <property type="protein sequence ID" value="PMD58599.1"/>
    <property type="molecule type" value="Genomic_DNA"/>
</dbReference>
<dbReference type="GeneID" id="36588438"/>
<feature type="coiled-coil region" evidence="1">
    <location>
        <begin position="8"/>
        <end position="84"/>
    </location>
</feature>
<keyword evidence="1" id="KW-0175">Coiled coil</keyword>